<accession>A0A9X1WAI4</accession>
<organism evidence="1 2">
    <name type="scientific">Vibrio gelatinilyticus</name>
    <dbReference type="NCBI Taxonomy" id="2893468"/>
    <lineage>
        <taxon>Bacteria</taxon>
        <taxon>Pseudomonadati</taxon>
        <taxon>Pseudomonadota</taxon>
        <taxon>Gammaproteobacteria</taxon>
        <taxon>Vibrionales</taxon>
        <taxon>Vibrionaceae</taxon>
        <taxon>Vibrio</taxon>
    </lineage>
</organism>
<sequence length="72" mass="8937">MKTKTFRYTPDDTIYALLYDNVQVKTDHYQWELGCVYMKIATREIFTRPYRLFNPKNWVEIEGKEYEHIDYF</sequence>
<reference evidence="1" key="1">
    <citation type="submission" date="2021-11" db="EMBL/GenBank/DDBJ databases">
        <title>Vibrio ZSDE26 sp. nov. and Vibrio ZSDZ34 sp. nov., isolated from coastal seawater in Qingdao.</title>
        <authorList>
            <person name="Zhang P."/>
        </authorList>
    </citation>
    <scope>NUCLEOTIDE SEQUENCE</scope>
    <source>
        <strain evidence="1">ZSDZ34</strain>
    </source>
</reference>
<dbReference type="RefSeq" id="WP_244357323.1">
    <property type="nucleotide sequence ID" value="NZ_JAJNNZ010000007.1"/>
</dbReference>
<evidence type="ECO:0000313" key="1">
    <source>
        <dbReference type="EMBL" id="MCJ2377387.1"/>
    </source>
</evidence>
<dbReference type="EMBL" id="JAJNNZ010000007">
    <property type="protein sequence ID" value="MCJ2377387.1"/>
    <property type="molecule type" value="Genomic_DNA"/>
</dbReference>
<protein>
    <submittedName>
        <fullName evidence="1">Uncharacterized protein</fullName>
    </submittedName>
</protein>
<dbReference type="AlphaFoldDB" id="A0A9X1WAI4"/>
<keyword evidence="2" id="KW-1185">Reference proteome</keyword>
<name>A0A9X1WAI4_9VIBR</name>
<evidence type="ECO:0000313" key="2">
    <source>
        <dbReference type="Proteomes" id="UP001139488"/>
    </source>
</evidence>
<proteinExistence type="predicted"/>
<comment type="caution">
    <text evidence="1">The sequence shown here is derived from an EMBL/GenBank/DDBJ whole genome shotgun (WGS) entry which is preliminary data.</text>
</comment>
<dbReference type="Proteomes" id="UP001139488">
    <property type="component" value="Unassembled WGS sequence"/>
</dbReference>
<gene>
    <name evidence="1" type="ORF">LNL84_11155</name>
</gene>